<reference evidence="3 4" key="1">
    <citation type="submission" date="2016-10" db="EMBL/GenBank/DDBJ databases">
        <authorList>
            <person name="de Groot N.N."/>
        </authorList>
    </citation>
    <scope>NUCLEOTIDE SEQUENCE [LARGE SCALE GENOMIC DNA]</scope>
    <source>
        <strain evidence="3 4">DSM 25383</strain>
    </source>
</reference>
<feature type="domain" description="PKD/Chitinase" evidence="2">
    <location>
        <begin position="35"/>
        <end position="116"/>
    </location>
</feature>
<protein>
    <submittedName>
        <fullName evidence="3">PKD-like domain-containing protein</fullName>
    </submittedName>
</protein>
<keyword evidence="4" id="KW-1185">Reference proteome</keyword>
<feature type="domain" description="PKD/Chitinase" evidence="2">
    <location>
        <begin position="124"/>
        <end position="202"/>
    </location>
</feature>
<dbReference type="Proteomes" id="UP000183253">
    <property type="component" value="Unassembled WGS sequence"/>
</dbReference>
<dbReference type="EMBL" id="FNRI01000003">
    <property type="protein sequence ID" value="SEA42730.1"/>
    <property type="molecule type" value="Genomic_DNA"/>
</dbReference>
<dbReference type="InterPro" id="IPR013783">
    <property type="entry name" value="Ig-like_fold"/>
</dbReference>
<dbReference type="InterPro" id="IPR000601">
    <property type="entry name" value="PKD_dom"/>
</dbReference>
<dbReference type="OrthoDB" id="1007312at2"/>
<dbReference type="InterPro" id="IPR035986">
    <property type="entry name" value="PKD_dom_sf"/>
</dbReference>
<organism evidence="3 4">
    <name type="scientific">Alistipes timonensis JC136</name>
    <dbReference type="NCBI Taxonomy" id="1033731"/>
    <lineage>
        <taxon>Bacteria</taxon>
        <taxon>Pseudomonadati</taxon>
        <taxon>Bacteroidota</taxon>
        <taxon>Bacteroidia</taxon>
        <taxon>Bacteroidales</taxon>
        <taxon>Rikenellaceae</taxon>
        <taxon>Alistipes</taxon>
    </lineage>
</organism>
<evidence type="ECO:0000256" key="1">
    <source>
        <dbReference type="SAM" id="SignalP"/>
    </source>
</evidence>
<keyword evidence="1" id="KW-0732">Signal</keyword>
<dbReference type="RefSeq" id="WP_010261712.1">
    <property type="nucleotide sequence ID" value="NZ_CAEG01000010.1"/>
</dbReference>
<dbReference type="SUPFAM" id="SSF49299">
    <property type="entry name" value="PKD domain"/>
    <property type="match status" value="2"/>
</dbReference>
<dbReference type="InterPro" id="IPR022409">
    <property type="entry name" value="PKD/Chitinase_dom"/>
</dbReference>
<feature type="signal peptide" evidence="1">
    <location>
        <begin position="1"/>
        <end position="24"/>
    </location>
</feature>
<evidence type="ECO:0000313" key="4">
    <source>
        <dbReference type="Proteomes" id="UP000183253"/>
    </source>
</evidence>
<dbReference type="SMART" id="SM00089">
    <property type="entry name" value="PKD"/>
    <property type="match status" value="2"/>
</dbReference>
<accession>A0A1H4B3J9</accession>
<feature type="chain" id="PRO_5010307344" evidence="1">
    <location>
        <begin position="25"/>
        <end position="462"/>
    </location>
</feature>
<dbReference type="PROSITE" id="PS51257">
    <property type="entry name" value="PROKAR_LIPOPROTEIN"/>
    <property type="match status" value="1"/>
</dbReference>
<proteinExistence type="predicted"/>
<dbReference type="Pfam" id="PF00801">
    <property type="entry name" value="PKD"/>
    <property type="match status" value="1"/>
</dbReference>
<evidence type="ECO:0000313" key="3">
    <source>
        <dbReference type="EMBL" id="SEA42730.1"/>
    </source>
</evidence>
<dbReference type="AlphaFoldDB" id="A0A1H4B3J9"/>
<dbReference type="STRING" id="1033731.SAMN05444145_103224"/>
<sequence>MKHVLKRALWVLLLGIFAVLGSCSDDKTETVAPPVVSFPVTDAEMEVDVEEEITFEAVVENDEEASCIWYVNGVAAASAPTMTYAFTQVGLYTVRCEVYNDGGRIAKVYKVKVNGIPLKVEFSDSGNTVSCDQGDEVRISATVVGGDKEVKHSWSIDGTVVSETADFIHTFMEPGTFTLAYAGVNAYRMTAAKSWTVQVAEVELPLTIEFSPVPGAVDRHRGDEVVISTSVKGGAEGLVHEWKVDGAVVSSDAEFRRVFSELGTFSISYTGVNAKQERVEKTWSLLVSHSVEDLEEAAALPSVLVDQNKSISVAENPHVTAVNGSAKVLKSDMSSSSNPTSGRFWLDLSGMSDLASYSAVRVKVWIGTNSYVPYMQLLDQGINRRPTTLNGQRYTTEDEWRQIVRTDEWNVLVYDLPETYGKENLDGVVTLDFRPMSNFDGSNAPAENNDRILYYDDFEFLK</sequence>
<evidence type="ECO:0000259" key="2">
    <source>
        <dbReference type="SMART" id="SM00089"/>
    </source>
</evidence>
<name>A0A1H4B3J9_9BACT</name>
<gene>
    <name evidence="3" type="ORF">SAMN05444145_103224</name>
</gene>
<dbReference type="Gene3D" id="2.60.40.10">
    <property type="entry name" value="Immunoglobulins"/>
    <property type="match status" value="1"/>
</dbReference>